<organism evidence="8 9">
    <name type="scientific">Oldenlandia corymbosa var. corymbosa</name>
    <dbReference type="NCBI Taxonomy" id="529605"/>
    <lineage>
        <taxon>Eukaryota</taxon>
        <taxon>Viridiplantae</taxon>
        <taxon>Streptophyta</taxon>
        <taxon>Embryophyta</taxon>
        <taxon>Tracheophyta</taxon>
        <taxon>Spermatophyta</taxon>
        <taxon>Magnoliopsida</taxon>
        <taxon>eudicotyledons</taxon>
        <taxon>Gunneridae</taxon>
        <taxon>Pentapetalae</taxon>
        <taxon>asterids</taxon>
        <taxon>lamiids</taxon>
        <taxon>Gentianales</taxon>
        <taxon>Rubiaceae</taxon>
        <taxon>Rubioideae</taxon>
        <taxon>Spermacoceae</taxon>
        <taxon>Hedyotis-Oldenlandia complex</taxon>
        <taxon>Oldenlandia</taxon>
    </lineage>
</organism>
<dbReference type="GO" id="GO:0009506">
    <property type="term" value="C:plasmodesma"/>
    <property type="evidence" value="ECO:0007669"/>
    <property type="project" value="TreeGrafter"/>
</dbReference>
<evidence type="ECO:0000256" key="1">
    <source>
        <dbReference type="ARBA" id="ARBA00004167"/>
    </source>
</evidence>
<dbReference type="PANTHER" id="PTHR31415:SF130">
    <property type="entry name" value="NDR1_HIN1-LIKE PROTEIN 6"/>
    <property type="match status" value="1"/>
</dbReference>
<dbReference type="SUPFAM" id="SSF117070">
    <property type="entry name" value="LEA14-like"/>
    <property type="match status" value="1"/>
</dbReference>
<accession>A0AAV1DCY5</accession>
<evidence type="ECO:0000256" key="4">
    <source>
        <dbReference type="ARBA" id="ARBA00023136"/>
    </source>
</evidence>
<dbReference type="GO" id="GO:0098542">
    <property type="term" value="P:defense response to other organism"/>
    <property type="evidence" value="ECO:0007669"/>
    <property type="project" value="InterPro"/>
</dbReference>
<dbReference type="PANTHER" id="PTHR31415">
    <property type="entry name" value="OS05G0367900 PROTEIN"/>
    <property type="match status" value="1"/>
</dbReference>
<evidence type="ECO:0000259" key="7">
    <source>
        <dbReference type="Pfam" id="PF03168"/>
    </source>
</evidence>
<name>A0AAV1DCY5_OLDCO</name>
<comment type="subcellular location">
    <subcellularLocation>
        <location evidence="1">Membrane</location>
        <topology evidence="1">Single-pass membrane protein</topology>
    </subcellularLocation>
</comment>
<protein>
    <submittedName>
        <fullName evidence="8">OLC1v1004733C1</fullName>
    </submittedName>
</protein>
<keyword evidence="9" id="KW-1185">Reference proteome</keyword>
<evidence type="ECO:0000256" key="5">
    <source>
        <dbReference type="SAM" id="MobiDB-lite"/>
    </source>
</evidence>
<feature type="region of interest" description="Disordered" evidence="5">
    <location>
        <begin position="1"/>
        <end position="37"/>
    </location>
</feature>
<gene>
    <name evidence="8" type="ORF">OLC1_LOCUS14365</name>
</gene>
<reference evidence="8" key="1">
    <citation type="submission" date="2023-03" db="EMBL/GenBank/DDBJ databases">
        <authorList>
            <person name="Julca I."/>
        </authorList>
    </citation>
    <scope>NUCLEOTIDE SEQUENCE</scope>
</reference>
<dbReference type="GO" id="GO:0005886">
    <property type="term" value="C:plasma membrane"/>
    <property type="evidence" value="ECO:0007669"/>
    <property type="project" value="TreeGrafter"/>
</dbReference>
<dbReference type="InterPro" id="IPR004864">
    <property type="entry name" value="LEA_2"/>
</dbReference>
<evidence type="ECO:0000313" key="8">
    <source>
        <dbReference type="EMBL" id="CAI9105734.1"/>
    </source>
</evidence>
<evidence type="ECO:0000256" key="6">
    <source>
        <dbReference type="SAM" id="Phobius"/>
    </source>
</evidence>
<dbReference type="Gene3D" id="2.60.40.1820">
    <property type="match status" value="1"/>
</dbReference>
<dbReference type="Pfam" id="PF03168">
    <property type="entry name" value="LEA_2"/>
    <property type="match status" value="1"/>
</dbReference>
<keyword evidence="4 6" id="KW-0472">Membrane</keyword>
<sequence>MADPNRPVTGYPAANANGHPPPPPNSNTSYPYAAPPPPPPNYYNPQQYYPAYQPDPQAVRRAIFLRRVLAIIIAVFIIIGTSFFITWLVLRPRLPEIRVDSLSVSNYNLSGYQLTANFQIGITVRNPNSKIKVDYDQVDAYVYSKDYRLAETSLAPFSQPKKNETSIRASEAAVNTYVDGDLVSDMNGQRSRSGRVNFNVRLLMSLRLKAGAWFSRRRYLKAFCGDLSVGIASNSSNGSLIGGPGQCNVGI</sequence>
<feature type="transmembrane region" description="Helical" evidence="6">
    <location>
        <begin position="68"/>
        <end position="90"/>
    </location>
</feature>
<proteinExistence type="predicted"/>
<evidence type="ECO:0000313" key="9">
    <source>
        <dbReference type="Proteomes" id="UP001161247"/>
    </source>
</evidence>
<dbReference type="InterPro" id="IPR044839">
    <property type="entry name" value="NDR1-like"/>
</dbReference>
<feature type="domain" description="Late embryogenesis abundant protein LEA-2 subgroup" evidence="7">
    <location>
        <begin position="122"/>
        <end position="217"/>
    </location>
</feature>
<keyword evidence="3 6" id="KW-1133">Transmembrane helix</keyword>
<dbReference type="AlphaFoldDB" id="A0AAV1DCY5"/>
<dbReference type="EMBL" id="OX459122">
    <property type="protein sequence ID" value="CAI9105734.1"/>
    <property type="molecule type" value="Genomic_DNA"/>
</dbReference>
<evidence type="ECO:0000256" key="2">
    <source>
        <dbReference type="ARBA" id="ARBA00022692"/>
    </source>
</evidence>
<dbReference type="Proteomes" id="UP001161247">
    <property type="component" value="Chromosome 5"/>
</dbReference>
<evidence type="ECO:0000256" key="3">
    <source>
        <dbReference type="ARBA" id="ARBA00022989"/>
    </source>
</evidence>
<keyword evidence="2 6" id="KW-0812">Transmembrane</keyword>